<dbReference type="AlphaFoldDB" id="A0A5N6P2I2"/>
<evidence type="ECO:0000256" key="1">
    <source>
        <dbReference type="SAM" id="MobiDB-lite"/>
    </source>
</evidence>
<feature type="compositionally biased region" description="Polar residues" evidence="1">
    <location>
        <begin position="35"/>
        <end position="52"/>
    </location>
</feature>
<dbReference type="Pfam" id="PF14383">
    <property type="entry name" value="VARLMGL"/>
    <property type="match status" value="1"/>
</dbReference>
<dbReference type="Proteomes" id="UP000326396">
    <property type="component" value="Linkage Group LG15"/>
</dbReference>
<evidence type="ECO:0000313" key="5">
    <source>
        <dbReference type="Proteomes" id="UP000326396"/>
    </source>
</evidence>
<feature type="compositionally biased region" description="Polar residues" evidence="1">
    <location>
        <begin position="317"/>
        <end position="329"/>
    </location>
</feature>
<feature type="region of interest" description="Disordered" evidence="1">
    <location>
        <begin position="296"/>
        <end position="329"/>
    </location>
</feature>
<feature type="compositionally biased region" description="Basic and acidic residues" evidence="1">
    <location>
        <begin position="1"/>
        <end position="14"/>
    </location>
</feature>
<gene>
    <name evidence="4" type="ORF">E3N88_14357</name>
</gene>
<keyword evidence="5" id="KW-1185">Reference proteome</keyword>
<evidence type="ECO:0008006" key="6">
    <source>
        <dbReference type="Google" id="ProtNLM"/>
    </source>
</evidence>
<dbReference type="PANTHER" id="PTHR21726">
    <property type="entry name" value="PHOSPHATIDYLINOSITOL N-ACETYLGLUCOSAMINYLTRANSFERASE SUBUNIT P DOWN SYNDROME CRITICAL REGION PROTEIN 5 -RELATED"/>
    <property type="match status" value="1"/>
</dbReference>
<dbReference type="InterPro" id="IPR032795">
    <property type="entry name" value="DUF3741-assoc"/>
</dbReference>
<protein>
    <recommendedName>
        <fullName evidence="6">DUF4378 domain-containing protein</fullName>
    </recommendedName>
</protein>
<evidence type="ECO:0000313" key="4">
    <source>
        <dbReference type="EMBL" id="KAD5802997.1"/>
    </source>
</evidence>
<comment type="caution">
    <text evidence="4">The sequence shown here is derived from an EMBL/GenBank/DDBJ whole genome shotgun (WGS) entry which is preliminary data.</text>
</comment>
<dbReference type="InterPro" id="IPR025486">
    <property type="entry name" value="DUF4378"/>
</dbReference>
<accession>A0A5N6P2I2</accession>
<feature type="region of interest" description="Disordered" evidence="1">
    <location>
        <begin position="30"/>
        <end position="52"/>
    </location>
</feature>
<proteinExistence type="predicted"/>
<feature type="domain" description="DUF4378" evidence="2">
    <location>
        <begin position="438"/>
        <end position="578"/>
    </location>
</feature>
<organism evidence="4 5">
    <name type="scientific">Mikania micrantha</name>
    <name type="common">bitter vine</name>
    <dbReference type="NCBI Taxonomy" id="192012"/>
    <lineage>
        <taxon>Eukaryota</taxon>
        <taxon>Viridiplantae</taxon>
        <taxon>Streptophyta</taxon>
        <taxon>Embryophyta</taxon>
        <taxon>Tracheophyta</taxon>
        <taxon>Spermatophyta</taxon>
        <taxon>Magnoliopsida</taxon>
        <taxon>eudicotyledons</taxon>
        <taxon>Gunneridae</taxon>
        <taxon>Pentapetalae</taxon>
        <taxon>asterids</taxon>
        <taxon>campanulids</taxon>
        <taxon>Asterales</taxon>
        <taxon>Asteraceae</taxon>
        <taxon>Asteroideae</taxon>
        <taxon>Heliantheae alliance</taxon>
        <taxon>Eupatorieae</taxon>
        <taxon>Mikania</taxon>
    </lineage>
</organism>
<dbReference type="Pfam" id="PF14309">
    <property type="entry name" value="DUF4378"/>
    <property type="match status" value="1"/>
</dbReference>
<dbReference type="OrthoDB" id="765769at2759"/>
<feature type="domain" description="DUF3741" evidence="3">
    <location>
        <begin position="75"/>
        <end position="103"/>
    </location>
</feature>
<reference evidence="4 5" key="1">
    <citation type="submission" date="2019-05" db="EMBL/GenBank/DDBJ databases">
        <title>Mikania micrantha, genome provides insights into the molecular mechanism of rapid growth.</title>
        <authorList>
            <person name="Liu B."/>
        </authorList>
    </citation>
    <scope>NUCLEOTIDE SEQUENCE [LARGE SCALE GENOMIC DNA]</scope>
    <source>
        <strain evidence="4">NLD-2019</strain>
        <tissue evidence="4">Leaf</tissue>
    </source>
</reference>
<dbReference type="PANTHER" id="PTHR21726:SF29">
    <property type="entry name" value="EXPRESSED PROTEIN"/>
    <property type="match status" value="1"/>
</dbReference>
<dbReference type="EMBL" id="SZYD01000007">
    <property type="protein sequence ID" value="KAD5802997.1"/>
    <property type="molecule type" value="Genomic_DNA"/>
</dbReference>
<evidence type="ECO:0000259" key="2">
    <source>
        <dbReference type="Pfam" id="PF14309"/>
    </source>
</evidence>
<name>A0A5N6P2I2_9ASTR</name>
<sequence length="590" mass="66026">MRVEKQGSKGEGGNKLHYLSDWNSKSSKKLISKVPDSSVQPKLHTSINMSSQVTKDHPVIEDYRASSLNLKGCTSSLINEDDYGKSPGVVARLMGLDSLPNSNLYDSQSKSNRFFDTRSPQDSSAVHLTKLPEFEQKYYHQSVQKQKIVEKFQTETLPTKSARSFPITQHRLSSPIKSLGFVSSNDPARIMVTTSKIPLDGSSSVDFSNRKLSSTRPVESNAARKLKGQSMNKSWDGCLEQKDGKKSVSLAVQAKVNVKKREGLTLIGAKSINNRPIGEKNTLKKPATNRVLKQNNKKQNCVADRSKSAAKSSVSAMNTQSRKPVSDKNSTIIPVKKTAVQRKCFTEDVKNRSGAKHDRNGNYAAKSNGFDVVSFTFTSPISRLTNKIDRDGLISATGGGSLSTILDQQLRELISMSPASVTTDVDTKSTRTKSERGYVQDILSNIESMFEDFTLNRTKKIVNPRLFDQLEAQKHVFDKKHESKLRRRLVFDCVSEYVDVRCAVWLKGLAAVSTKDRLVEQVCHKISEWERMKDCIVDELVGKDMSSGQHKKWLDFDFQAFEIAVEIEGRLLGSLINEAIVDMLVVWYRR</sequence>
<feature type="region of interest" description="Disordered" evidence="1">
    <location>
        <begin position="1"/>
        <end position="20"/>
    </location>
</feature>
<evidence type="ECO:0000259" key="3">
    <source>
        <dbReference type="Pfam" id="PF14383"/>
    </source>
</evidence>